<dbReference type="AlphaFoldDB" id="A0AAX2H254"/>
<keyword evidence="6" id="KW-1185">Reference proteome</keyword>
<proteinExistence type="predicted"/>
<feature type="region of interest" description="Disordered" evidence="1">
    <location>
        <begin position="317"/>
        <end position="383"/>
    </location>
</feature>
<dbReference type="Proteomes" id="UP000065822">
    <property type="component" value="Chromosome"/>
</dbReference>
<dbReference type="GO" id="GO:0042834">
    <property type="term" value="F:peptidoglycan binding"/>
    <property type="evidence" value="ECO:0007669"/>
    <property type="project" value="InterPro"/>
</dbReference>
<organism evidence="5 7">
    <name type="scientific">Capnocytophaga haemolytica</name>
    <dbReference type="NCBI Taxonomy" id="45243"/>
    <lineage>
        <taxon>Bacteria</taxon>
        <taxon>Pseudomonadati</taxon>
        <taxon>Bacteroidota</taxon>
        <taxon>Flavobacteriia</taxon>
        <taxon>Flavobacteriales</taxon>
        <taxon>Flavobacteriaceae</taxon>
        <taxon>Capnocytophaga</taxon>
    </lineage>
</organism>
<evidence type="ECO:0000313" key="7">
    <source>
        <dbReference type="Proteomes" id="UP000215539"/>
    </source>
</evidence>
<feature type="compositionally biased region" description="Low complexity" evidence="1">
    <location>
        <begin position="352"/>
        <end position="374"/>
    </location>
</feature>
<dbReference type="Pfam" id="PF11751">
    <property type="entry name" value="PorP_SprF"/>
    <property type="match status" value="1"/>
</dbReference>
<evidence type="ECO:0000259" key="3">
    <source>
        <dbReference type="PROSITE" id="PS51724"/>
    </source>
</evidence>
<evidence type="ECO:0000256" key="2">
    <source>
        <dbReference type="SAM" id="SignalP"/>
    </source>
</evidence>
<evidence type="ECO:0000313" key="4">
    <source>
        <dbReference type="EMBL" id="AMD85870.1"/>
    </source>
</evidence>
<dbReference type="Proteomes" id="UP000215539">
    <property type="component" value="Chromosome 1"/>
</dbReference>
<dbReference type="KEGG" id="chg:AXF12_10315"/>
<dbReference type="EMBL" id="CP014227">
    <property type="protein sequence ID" value="AMD85870.1"/>
    <property type="molecule type" value="Genomic_DNA"/>
</dbReference>
<dbReference type="NCBIfam" id="TIGR03519">
    <property type="entry name" value="T9SS_PorP_fam"/>
    <property type="match status" value="1"/>
</dbReference>
<reference evidence="5 7" key="2">
    <citation type="submission" date="2017-06" db="EMBL/GenBank/DDBJ databases">
        <authorList>
            <consortium name="Pathogen Informatics"/>
        </authorList>
    </citation>
    <scope>NUCLEOTIDE SEQUENCE [LARGE SCALE GENOMIC DNA]</scope>
    <source>
        <strain evidence="5 7">NCTC12947</strain>
    </source>
</reference>
<protein>
    <submittedName>
        <fullName evidence="5">Uncharacterized protein conserved in bacteria</fullName>
    </submittedName>
</protein>
<gene>
    <name evidence="4" type="ORF">AXF12_10315</name>
    <name evidence="5" type="ORF">SAMEA44541418_02093</name>
</gene>
<feature type="compositionally biased region" description="Basic and acidic residues" evidence="1">
    <location>
        <begin position="317"/>
        <end position="344"/>
    </location>
</feature>
<accession>A0AAX2H254</accession>
<keyword evidence="2" id="KW-0732">Signal</keyword>
<evidence type="ECO:0000313" key="6">
    <source>
        <dbReference type="Proteomes" id="UP000065822"/>
    </source>
</evidence>
<name>A0AAX2H254_9FLAO</name>
<dbReference type="InterPro" id="IPR019861">
    <property type="entry name" value="PorP/SprF_Bacteroidetes"/>
</dbReference>
<evidence type="ECO:0000313" key="5">
    <source>
        <dbReference type="EMBL" id="SNV15498.1"/>
    </source>
</evidence>
<dbReference type="InterPro" id="IPR007730">
    <property type="entry name" value="SPOR-like_dom"/>
</dbReference>
<feature type="signal peptide" evidence="2">
    <location>
        <begin position="1"/>
        <end position="21"/>
    </location>
</feature>
<feature type="domain" description="SPOR" evidence="3">
    <location>
        <begin position="392"/>
        <end position="474"/>
    </location>
</feature>
<dbReference type="RefSeq" id="WP_066430873.1">
    <property type="nucleotide sequence ID" value="NZ_CP014227.1"/>
</dbReference>
<feature type="chain" id="PRO_5043489019" evidence="2">
    <location>
        <begin position="22"/>
        <end position="477"/>
    </location>
</feature>
<reference evidence="4 6" key="1">
    <citation type="submission" date="2016-02" db="EMBL/GenBank/DDBJ databases">
        <authorList>
            <person name="Holder M.E."/>
            <person name="Ajami N.J."/>
            <person name="Petrosino J.F."/>
        </authorList>
    </citation>
    <scope>NUCLEOTIDE SEQUENCE [LARGE SCALE GENOMIC DNA]</scope>
    <source>
        <strain evidence="4 6">CCUG 32990</strain>
    </source>
</reference>
<sequence>MKTKKILIICVLAFCVQFLRAQDGGYYLPYEMPGHTAVKYNTFLMNPAFPIFNLNESQITFYHRKQWMGLDKSNFSTFGLSYGKKWNDNNMAHGMVFQRKAAILTNTGLLGNYVHQVEISDDNFLRLGINVVFARSGIDKGKVISNAVDPLIENSKPTTIINIQPGFDINFNQIHFGVTAENLLDYAFSQKEMAVPFREKSLTTHLMYQKEFDTPNGLLEDATLYLLVKGKKTVDNFQLGGHAMLDTKIGWAYAGYDQKYGAFGGLGFNIASHLSVGFGYEQSLASYVAESGGSYDVLVSYQFGGKHHQLYRQAIEKRKQKERERERRLAEEARKREQEQKKPEVVTPPEPKVVTPTVTVSETPTTATETTQPAPQKPQPQRQIRVEEVKVDNLAEGYYVVIGVFRNPRGAYELQKMVRNLGVNVSSFVNPLRENMTYVYVNQAYQTREDASEVLLGLLKRPEFANSNIWILKTLRQ</sequence>
<evidence type="ECO:0000256" key="1">
    <source>
        <dbReference type="SAM" id="MobiDB-lite"/>
    </source>
</evidence>
<dbReference type="PROSITE" id="PS51724">
    <property type="entry name" value="SPOR"/>
    <property type="match status" value="1"/>
</dbReference>
<dbReference type="EMBL" id="LT906449">
    <property type="protein sequence ID" value="SNV15498.1"/>
    <property type="molecule type" value="Genomic_DNA"/>
</dbReference>